<keyword evidence="2" id="KW-0472">Membrane</keyword>
<evidence type="ECO:0000313" key="4">
    <source>
        <dbReference type="Proteomes" id="UP001195903"/>
    </source>
</evidence>
<sequence>MFIGQTRFLASSLKLETATGEQRPLTRVQAAVLVMLLGERGRVVSRASIQAAIATACGSELPQQAANAAQSPKARADSRTETRADTRTDTRADKSFVALDDIMASLERLIGADWHSHFEVVGRQGFILHHRRPARRLFARPAGELSAPLFVGLILILAGLLFFLNRQLPTLELLPFSQQQTLTNASGESLLWRRVGETNTAIKQLKAILPQCEHQPWQRISVSASSAAPHPLLHLVLEGGALSAPQNLKLFDIDGDESLSLAVLKEAGVCD</sequence>
<organism evidence="3 4">
    <name type="scientific">Shewanella jiangmenensis</name>
    <dbReference type="NCBI Taxonomy" id="2837387"/>
    <lineage>
        <taxon>Bacteria</taxon>
        <taxon>Pseudomonadati</taxon>
        <taxon>Pseudomonadota</taxon>
        <taxon>Gammaproteobacteria</taxon>
        <taxon>Alteromonadales</taxon>
        <taxon>Shewanellaceae</taxon>
        <taxon>Shewanella</taxon>
    </lineage>
</organism>
<keyword evidence="4" id="KW-1185">Reference proteome</keyword>
<keyword evidence="2" id="KW-1133">Transmembrane helix</keyword>
<feature type="region of interest" description="Disordered" evidence="1">
    <location>
        <begin position="64"/>
        <end position="88"/>
    </location>
</feature>
<feature type="compositionally biased region" description="Basic and acidic residues" evidence="1">
    <location>
        <begin position="74"/>
        <end position="88"/>
    </location>
</feature>
<name>A0ABS5V1T8_9GAMM</name>
<reference evidence="3 4" key="1">
    <citation type="submission" date="2021-05" db="EMBL/GenBank/DDBJ databases">
        <title>Shewanella sp. JM162201.</title>
        <authorList>
            <person name="Xu S."/>
            <person name="Li A."/>
        </authorList>
    </citation>
    <scope>NUCLEOTIDE SEQUENCE [LARGE SCALE GENOMIC DNA]</scope>
    <source>
        <strain evidence="3 4">JM162201</strain>
    </source>
</reference>
<protein>
    <recommendedName>
        <fullName evidence="5">OmpR/PhoB-type domain-containing protein</fullName>
    </recommendedName>
</protein>
<evidence type="ECO:0008006" key="5">
    <source>
        <dbReference type="Google" id="ProtNLM"/>
    </source>
</evidence>
<dbReference type="Proteomes" id="UP001195903">
    <property type="component" value="Unassembled WGS sequence"/>
</dbReference>
<feature type="transmembrane region" description="Helical" evidence="2">
    <location>
        <begin position="145"/>
        <end position="164"/>
    </location>
</feature>
<accession>A0ABS5V1T8</accession>
<dbReference type="RefSeq" id="WP_214505742.1">
    <property type="nucleotide sequence ID" value="NZ_JAHEPS010000001.1"/>
</dbReference>
<proteinExistence type="predicted"/>
<comment type="caution">
    <text evidence="3">The sequence shown here is derived from an EMBL/GenBank/DDBJ whole genome shotgun (WGS) entry which is preliminary data.</text>
</comment>
<dbReference type="EMBL" id="JAHEPS010000001">
    <property type="protein sequence ID" value="MBT1443566.1"/>
    <property type="molecule type" value="Genomic_DNA"/>
</dbReference>
<evidence type="ECO:0000313" key="3">
    <source>
        <dbReference type="EMBL" id="MBT1443566.1"/>
    </source>
</evidence>
<keyword evidence="2" id="KW-0812">Transmembrane</keyword>
<evidence type="ECO:0000256" key="1">
    <source>
        <dbReference type="SAM" id="MobiDB-lite"/>
    </source>
</evidence>
<gene>
    <name evidence="3" type="ORF">KJI95_03395</name>
</gene>
<evidence type="ECO:0000256" key="2">
    <source>
        <dbReference type="SAM" id="Phobius"/>
    </source>
</evidence>